<dbReference type="eggNOG" id="COG2175">
    <property type="taxonomic scope" value="Bacteria"/>
</dbReference>
<accession>A0A193C9M8</accession>
<dbReference type="AlphaFoldDB" id="A0A193C9M8"/>
<sequence>MSIELPDRVLLRPAHVPDGGILEGPRVLRRLPEGVEERPYELFALRPLGRVIGAEIGGVDLAEPLTPALRAELNRALLEWKVLFFRDQRITSAHQRAFAAHWGELETNPFIPRGETEDTTRFTRSATMPAFENIWHVDVTFRPAPALGSVLRLIEVPPVGGDTIWADMAAAYDNLPEDVRERIDGLTAVHDFIPGFARFSDPETLRRHQDAFPPVEHPVVRTHPETGRRTLFVNQAFTTHIVGLDREESDRLLRYLFSRAHIPEFQVRFGWRPGSVAFWDNRATQHYAVNDYHPYTRVAERVAIVGDRPF</sequence>
<evidence type="ECO:0000259" key="6">
    <source>
        <dbReference type="Pfam" id="PF02668"/>
    </source>
</evidence>
<dbReference type="InterPro" id="IPR051323">
    <property type="entry name" value="AtsK-like"/>
</dbReference>
<organism evidence="7 8">
    <name type="scientific">Amycolatopsis orientalis</name>
    <name type="common">Nocardia orientalis</name>
    <dbReference type="NCBI Taxonomy" id="31958"/>
    <lineage>
        <taxon>Bacteria</taxon>
        <taxon>Bacillati</taxon>
        <taxon>Actinomycetota</taxon>
        <taxon>Actinomycetes</taxon>
        <taxon>Pseudonocardiales</taxon>
        <taxon>Pseudonocardiaceae</taxon>
        <taxon>Amycolatopsis</taxon>
    </lineage>
</organism>
<dbReference type="PANTHER" id="PTHR30468:SF1">
    <property type="entry name" value="ALPHA-KETOGLUTARATE-DEPENDENT SULFONATE DIOXYGENASE"/>
    <property type="match status" value="1"/>
</dbReference>
<dbReference type="PANTHER" id="PTHR30468">
    <property type="entry name" value="ALPHA-KETOGLUTARATE-DEPENDENT SULFONATE DIOXYGENASE"/>
    <property type="match status" value="1"/>
</dbReference>
<proteinExistence type="inferred from homology"/>
<dbReference type="InterPro" id="IPR042098">
    <property type="entry name" value="TauD-like_sf"/>
</dbReference>
<comment type="similarity">
    <text evidence="1">Belongs to the TfdA dioxygenase family.</text>
</comment>
<dbReference type="RefSeq" id="WP_044855282.1">
    <property type="nucleotide sequence ID" value="NZ_CP016174.1"/>
</dbReference>
<keyword evidence="3 7" id="KW-0223">Dioxygenase</keyword>
<keyword evidence="5" id="KW-0408">Iron</keyword>
<name>A0A193C9M8_AMYOR</name>
<evidence type="ECO:0000313" key="7">
    <source>
        <dbReference type="EMBL" id="ANN21187.1"/>
    </source>
</evidence>
<dbReference type="Pfam" id="PF02668">
    <property type="entry name" value="TauD"/>
    <property type="match status" value="1"/>
</dbReference>
<gene>
    <name evidence="7" type="ORF">SD37_40135</name>
</gene>
<dbReference type="Gene3D" id="3.60.130.10">
    <property type="entry name" value="Clavaminate synthase-like"/>
    <property type="match status" value="1"/>
</dbReference>
<evidence type="ECO:0000256" key="1">
    <source>
        <dbReference type="ARBA" id="ARBA00005896"/>
    </source>
</evidence>
<dbReference type="Proteomes" id="UP000093695">
    <property type="component" value="Chromosome"/>
</dbReference>
<protein>
    <submittedName>
        <fullName evidence="7">Taurine dioxygenase</fullName>
    </submittedName>
</protein>
<dbReference type="SUPFAM" id="SSF51197">
    <property type="entry name" value="Clavaminate synthase-like"/>
    <property type="match status" value="1"/>
</dbReference>
<evidence type="ECO:0000256" key="5">
    <source>
        <dbReference type="ARBA" id="ARBA00023004"/>
    </source>
</evidence>
<dbReference type="KEGG" id="aori:SD37_40135"/>
<evidence type="ECO:0000256" key="3">
    <source>
        <dbReference type="ARBA" id="ARBA00022964"/>
    </source>
</evidence>
<dbReference type="GO" id="GO:0046872">
    <property type="term" value="F:metal ion binding"/>
    <property type="evidence" value="ECO:0007669"/>
    <property type="project" value="UniProtKB-KW"/>
</dbReference>
<feature type="domain" description="TauD/TfdA-like" evidence="6">
    <location>
        <begin position="46"/>
        <end position="301"/>
    </location>
</feature>
<keyword evidence="8" id="KW-1185">Reference proteome</keyword>
<dbReference type="GO" id="GO:0006790">
    <property type="term" value="P:sulfur compound metabolic process"/>
    <property type="evidence" value="ECO:0007669"/>
    <property type="project" value="TreeGrafter"/>
</dbReference>
<evidence type="ECO:0000256" key="4">
    <source>
        <dbReference type="ARBA" id="ARBA00023002"/>
    </source>
</evidence>
<dbReference type="GO" id="GO:0005737">
    <property type="term" value="C:cytoplasm"/>
    <property type="evidence" value="ECO:0007669"/>
    <property type="project" value="TreeGrafter"/>
</dbReference>
<reference evidence="7 8" key="1">
    <citation type="journal article" date="2015" name="Genome Announc.">
        <title>Draft Genome Sequence of Norvancomycin-Producing Strain Amycolatopsis orientalis CPCC200066.</title>
        <authorList>
            <person name="Lei X."/>
            <person name="Yuan F."/>
            <person name="Shi Y."/>
            <person name="Li X."/>
            <person name="Wang L."/>
            <person name="Hong B."/>
        </authorList>
    </citation>
    <scope>NUCLEOTIDE SEQUENCE [LARGE SCALE GENOMIC DNA]</scope>
    <source>
        <strain evidence="7 8">B-37</strain>
    </source>
</reference>
<dbReference type="GO" id="GO:0000908">
    <property type="term" value="F:taurine dioxygenase activity"/>
    <property type="evidence" value="ECO:0007669"/>
    <property type="project" value="TreeGrafter"/>
</dbReference>
<dbReference type="EMBL" id="CP016174">
    <property type="protein sequence ID" value="ANN21187.1"/>
    <property type="molecule type" value="Genomic_DNA"/>
</dbReference>
<dbReference type="InterPro" id="IPR003819">
    <property type="entry name" value="TauD/TfdA-like"/>
</dbReference>
<evidence type="ECO:0000313" key="8">
    <source>
        <dbReference type="Proteomes" id="UP000093695"/>
    </source>
</evidence>
<evidence type="ECO:0000256" key="2">
    <source>
        <dbReference type="ARBA" id="ARBA00022723"/>
    </source>
</evidence>
<keyword evidence="4" id="KW-0560">Oxidoreductase</keyword>
<dbReference type="STRING" id="31958.SD37_40135"/>
<keyword evidence="2" id="KW-0479">Metal-binding</keyword>